<sequence>MAKLVVHQDKINDINELISICPFGAMEENNGKLNITAGCRLCRLCVRKGPKGAVEYVEDEKKPLIDKSIWNGIAVYVEHVGENIHPVTYELIGKARELADKINQPVYAVFVGNNLSNIAEKLLHYNVDKVFVYDDEELAYFNIEKYTNVFEDFIKNNKPTSILVGATPVGRQLAPKVAARFKTGLTADCTILDMKSITDLVQIRPAFGGNIMAEILTPNNRPQMATVRYKVMETPAYSEDINGKIVNCKTNNIDFESNIKILDVIKKPKEENIESADILIVAGRGIKKKEDLSMLEDLADLLNGQLAVTRPLVENGWAEAKRQIGLSGKTVRPKLIMTCGVSGAIQFVAGMNNAETIFAINNDEKAPIFKYANYAIVGDIYEVIPKLIEKIKVGEKLS</sequence>
<feature type="binding site" evidence="2">
    <location>
        <begin position="309"/>
        <end position="310"/>
    </location>
    <ligand>
        <name>FAD</name>
        <dbReference type="ChEBI" id="CHEBI:57692"/>
    </ligand>
</feature>
<dbReference type="InterPro" id="IPR014729">
    <property type="entry name" value="Rossmann-like_a/b/a_fold"/>
</dbReference>
<dbReference type="PANTHER" id="PTHR43153">
    <property type="entry name" value="ELECTRON TRANSFER FLAVOPROTEIN ALPHA"/>
    <property type="match status" value="1"/>
</dbReference>
<dbReference type="Pfam" id="PF01012">
    <property type="entry name" value="ETF"/>
    <property type="match status" value="1"/>
</dbReference>
<proteinExistence type="inferred from homology"/>
<dbReference type="AlphaFoldDB" id="A0AAW4U1T0"/>
<gene>
    <name evidence="4" type="ORF">LIY65_01510</name>
</gene>
<protein>
    <submittedName>
        <fullName evidence="4">FAD-binding protein</fullName>
    </submittedName>
</protein>
<dbReference type="PANTHER" id="PTHR43153:SF1">
    <property type="entry name" value="ELECTRON TRANSFER FLAVOPROTEIN SUBUNIT ALPHA, MITOCHONDRIAL"/>
    <property type="match status" value="1"/>
</dbReference>
<name>A0AAW4U1T0_9FIRM</name>
<accession>A0AAW4U1T0</accession>
<comment type="cofactor">
    <cofactor evidence="2">
        <name>FAD</name>
        <dbReference type="ChEBI" id="CHEBI:57692"/>
    </cofactor>
    <text evidence="2">Binds 1 FAD per dimer.</text>
</comment>
<dbReference type="InterPro" id="IPR014730">
    <property type="entry name" value="ETF_a/b_N"/>
</dbReference>
<dbReference type="Proteomes" id="UP001198190">
    <property type="component" value="Unassembled WGS sequence"/>
</dbReference>
<dbReference type="InterPro" id="IPR014731">
    <property type="entry name" value="ETF_asu_C"/>
</dbReference>
<feature type="binding site" evidence="2">
    <location>
        <position position="284"/>
    </location>
    <ligand>
        <name>FAD</name>
        <dbReference type="ChEBI" id="CHEBI:57692"/>
    </ligand>
</feature>
<organism evidence="4 5">
    <name type="scientific">Megamonas funiformis</name>
    <dbReference type="NCBI Taxonomy" id="437897"/>
    <lineage>
        <taxon>Bacteria</taxon>
        <taxon>Bacillati</taxon>
        <taxon>Bacillota</taxon>
        <taxon>Negativicutes</taxon>
        <taxon>Selenomonadales</taxon>
        <taxon>Selenomonadaceae</taxon>
        <taxon>Megamonas</taxon>
    </lineage>
</organism>
<reference evidence="4" key="1">
    <citation type="submission" date="2021-10" db="EMBL/GenBank/DDBJ databases">
        <title>Collection of gut derived symbiotic bacterial strains cultured from healthy donors.</title>
        <authorList>
            <person name="Lin H."/>
            <person name="Littmann E."/>
            <person name="Claire K."/>
            <person name="Pamer E."/>
        </authorList>
    </citation>
    <scope>NUCLEOTIDE SEQUENCE</scope>
    <source>
        <strain evidence="4">MSK.7.16</strain>
    </source>
</reference>
<evidence type="ECO:0000256" key="1">
    <source>
        <dbReference type="ARBA" id="ARBA00005817"/>
    </source>
</evidence>
<dbReference type="Pfam" id="PF00766">
    <property type="entry name" value="ETF_alpha"/>
    <property type="match status" value="1"/>
</dbReference>
<dbReference type="RefSeq" id="WP_227152584.1">
    <property type="nucleotide sequence ID" value="NZ_JAJCGD010000002.1"/>
</dbReference>
<feature type="domain" description="Electron transfer flavoprotein alpha/beta-subunit N-terminal" evidence="3">
    <location>
        <begin position="73"/>
        <end position="259"/>
    </location>
</feature>
<dbReference type="SUPFAM" id="SSF52402">
    <property type="entry name" value="Adenine nucleotide alpha hydrolases-like"/>
    <property type="match status" value="1"/>
</dbReference>
<keyword evidence="2" id="KW-0285">Flavoprotein</keyword>
<dbReference type="PIRSF" id="PIRSF000089">
    <property type="entry name" value="Electra_flavoP_a"/>
    <property type="match status" value="1"/>
</dbReference>
<dbReference type="GO" id="GO:0009055">
    <property type="term" value="F:electron transfer activity"/>
    <property type="evidence" value="ECO:0007669"/>
    <property type="project" value="InterPro"/>
</dbReference>
<keyword evidence="2" id="KW-0274">FAD</keyword>
<comment type="similarity">
    <text evidence="1">Belongs to the ETF alpha-subunit/FixB family.</text>
</comment>
<feature type="binding site" evidence="2">
    <location>
        <begin position="323"/>
        <end position="327"/>
    </location>
    <ligand>
        <name>FAD</name>
        <dbReference type="ChEBI" id="CHEBI:57692"/>
    </ligand>
</feature>
<dbReference type="GO" id="GO:0050660">
    <property type="term" value="F:flavin adenine dinucleotide binding"/>
    <property type="evidence" value="ECO:0007669"/>
    <property type="project" value="InterPro"/>
</dbReference>
<comment type="caution">
    <text evidence="4">The sequence shown here is derived from an EMBL/GenBank/DDBJ whole genome shotgun (WGS) entry which is preliminary data.</text>
</comment>
<dbReference type="EMBL" id="JAJCGD010000002">
    <property type="protein sequence ID" value="MCB6827355.1"/>
    <property type="molecule type" value="Genomic_DNA"/>
</dbReference>
<evidence type="ECO:0000313" key="4">
    <source>
        <dbReference type="EMBL" id="MCB6827355.1"/>
    </source>
</evidence>
<dbReference type="InterPro" id="IPR001308">
    <property type="entry name" value="ETF_a/FixB"/>
</dbReference>
<evidence type="ECO:0000256" key="2">
    <source>
        <dbReference type="PIRSR" id="PIRSR000089-1"/>
    </source>
</evidence>
<evidence type="ECO:0000313" key="5">
    <source>
        <dbReference type="Proteomes" id="UP001198190"/>
    </source>
</evidence>
<feature type="binding site" evidence="2">
    <location>
        <begin position="379"/>
        <end position="380"/>
    </location>
    <ligand>
        <name>FAD</name>
        <dbReference type="ChEBI" id="CHEBI:57692"/>
    </ligand>
</feature>
<evidence type="ECO:0000259" key="3">
    <source>
        <dbReference type="SMART" id="SM00893"/>
    </source>
</evidence>
<dbReference type="Gene3D" id="3.40.50.620">
    <property type="entry name" value="HUPs"/>
    <property type="match status" value="1"/>
</dbReference>
<dbReference type="Gene3D" id="3.30.70.20">
    <property type="match status" value="1"/>
</dbReference>
<dbReference type="SUPFAM" id="SSF52467">
    <property type="entry name" value="DHS-like NAD/FAD-binding domain"/>
    <property type="match status" value="1"/>
</dbReference>
<dbReference type="InterPro" id="IPR033947">
    <property type="entry name" value="ETF_alpha_N"/>
</dbReference>
<dbReference type="CDD" id="cd01715">
    <property type="entry name" value="ETF_alpha"/>
    <property type="match status" value="1"/>
</dbReference>
<feature type="binding site" evidence="2">
    <location>
        <position position="361"/>
    </location>
    <ligand>
        <name>FAD</name>
        <dbReference type="ChEBI" id="CHEBI:57692"/>
    </ligand>
</feature>
<dbReference type="InterPro" id="IPR029035">
    <property type="entry name" value="DHS-like_NAD/FAD-binding_dom"/>
</dbReference>
<dbReference type="SUPFAM" id="SSF54862">
    <property type="entry name" value="4Fe-4S ferredoxins"/>
    <property type="match status" value="1"/>
</dbReference>
<dbReference type="GO" id="GO:0033539">
    <property type="term" value="P:fatty acid beta-oxidation using acyl-CoA dehydrogenase"/>
    <property type="evidence" value="ECO:0007669"/>
    <property type="project" value="TreeGrafter"/>
</dbReference>
<dbReference type="SMART" id="SM00893">
    <property type="entry name" value="ETF"/>
    <property type="match status" value="1"/>
</dbReference>
<dbReference type="Gene3D" id="3.40.50.1220">
    <property type="entry name" value="TPP-binding domain"/>
    <property type="match status" value="1"/>
</dbReference>